<evidence type="ECO:0000313" key="1">
    <source>
        <dbReference type="EMBL" id="AGC72188.1"/>
    </source>
</evidence>
<protein>
    <submittedName>
        <fullName evidence="1">Uncharacterized protein</fullName>
    </submittedName>
</protein>
<sequence length="55" mass="6100">MSHGDIISIRPLPAAKRISPAIFANRLSIQRPKGGENSMMQIPHFHCIMQSENTA</sequence>
<dbReference type="AlphaFoldDB" id="L7VYN6"/>
<dbReference type="EMBL" id="JX649894">
    <property type="protein sequence ID" value="AGC72188.1"/>
    <property type="molecule type" value="Genomic_DNA"/>
</dbReference>
<proteinExistence type="predicted"/>
<reference evidence="1" key="1">
    <citation type="submission" date="2012-09" db="EMBL/GenBank/DDBJ databases">
        <title>Metagenomic Characterization of a Microbial Community in Wastewater Detects High Levels of Antibiotic Resistance.</title>
        <authorList>
            <person name="Abrams M."/>
            <person name="Caldwell A."/>
            <person name="Vandaei E."/>
            <person name="Lee W."/>
            <person name="Perrott J."/>
            <person name="Khan S.Y."/>
            <person name="Ta J."/>
            <person name="Romero D."/>
            <person name="Nguyen V."/>
            <person name="Pourmand N."/>
            <person name="Ouverney C.C."/>
        </authorList>
    </citation>
    <scope>NUCLEOTIDE SEQUENCE</scope>
</reference>
<organism evidence="1">
    <name type="scientific">uncultured bacterium A1Q1_fos_962</name>
    <dbReference type="NCBI Taxonomy" id="1256592"/>
    <lineage>
        <taxon>Bacteria</taxon>
        <taxon>environmental samples</taxon>
    </lineage>
</organism>
<name>L7VYN6_9BACT</name>
<accession>L7VYN6</accession>